<protein>
    <submittedName>
        <fullName evidence="1">Uncharacterized protein</fullName>
    </submittedName>
</protein>
<comment type="caution">
    <text evidence="1">The sequence shown here is derived from an EMBL/GenBank/DDBJ whole genome shotgun (WGS) entry which is preliminary data.</text>
</comment>
<organism evidence="1 2">
    <name type="scientific">Eleginops maclovinus</name>
    <name type="common">Patagonian blennie</name>
    <name type="synonym">Eleginus maclovinus</name>
    <dbReference type="NCBI Taxonomy" id="56733"/>
    <lineage>
        <taxon>Eukaryota</taxon>
        <taxon>Metazoa</taxon>
        <taxon>Chordata</taxon>
        <taxon>Craniata</taxon>
        <taxon>Vertebrata</taxon>
        <taxon>Euteleostomi</taxon>
        <taxon>Actinopterygii</taxon>
        <taxon>Neopterygii</taxon>
        <taxon>Teleostei</taxon>
        <taxon>Neoteleostei</taxon>
        <taxon>Acanthomorphata</taxon>
        <taxon>Eupercaria</taxon>
        <taxon>Perciformes</taxon>
        <taxon>Notothenioidei</taxon>
        <taxon>Eleginopidae</taxon>
        <taxon>Eleginops</taxon>
    </lineage>
</organism>
<proteinExistence type="predicted"/>
<name>A0AAN7XWU3_ELEMC</name>
<dbReference type="EMBL" id="JAUZQC010000007">
    <property type="protein sequence ID" value="KAK5868305.1"/>
    <property type="molecule type" value="Genomic_DNA"/>
</dbReference>
<accession>A0AAN7XWU3</accession>
<sequence>MVREVLFLLMEECEEQTKGAPPLAETVKTAAWSRLLLKCMVEFPEAERNHMLDLARWHLLDFLDTVKTNLSS</sequence>
<dbReference type="AlphaFoldDB" id="A0AAN7XWU3"/>
<gene>
    <name evidence="1" type="ORF">PBY51_009332</name>
</gene>
<evidence type="ECO:0000313" key="2">
    <source>
        <dbReference type="Proteomes" id="UP001346869"/>
    </source>
</evidence>
<keyword evidence="2" id="KW-1185">Reference proteome</keyword>
<dbReference type="Proteomes" id="UP001346869">
    <property type="component" value="Unassembled WGS sequence"/>
</dbReference>
<reference evidence="1 2" key="2">
    <citation type="journal article" date="2023" name="Mol. Biol. Evol.">
        <title>Genomics of Secondarily Temperate Adaptation in the Only Non-Antarctic Icefish.</title>
        <authorList>
            <person name="Rivera-Colon A.G."/>
            <person name="Rayamajhi N."/>
            <person name="Minhas B.F."/>
            <person name="Madrigal G."/>
            <person name="Bilyk K.T."/>
            <person name="Yoon V."/>
            <person name="Hune M."/>
            <person name="Gregory S."/>
            <person name="Cheng C.H.C."/>
            <person name="Catchen J.M."/>
        </authorList>
    </citation>
    <scope>NUCLEOTIDE SEQUENCE [LARGE SCALE GENOMIC DNA]</scope>
    <source>
        <strain evidence="1">JMC-PN-2008</strain>
    </source>
</reference>
<reference evidence="1 2" key="1">
    <citation type="journal article" date="2023" name="Genes (Basel)">
        <title>Chromosome-Level Genome Assembly and Circadian Gene Repertoire of the Patagonia Blennie Eleginops maclovinus-The Closest Ancestral Proxy of Antarctic Cryonotothenioids.</title>
        <authorList>
            <person name="Cheng C.C."/>
            <person name="Rivera-Colon A.G."/>
            <person name="Minhas B.F."/>
            <person name="Wilson L."/>
            <person name="Rayamajhi N."/>
            <person name="Vargas-Chacoff L."/>
            <person name="Catchen J.M."/>
        </authorList>
    </citation>
    <scope>NUCLEOTIDE SEQUENCE [LARGE SCALE GENOMIC DNA]</scope>
    <source>
        <strain evidence="1">JMC-PN-2008</strain>
    </source>
</reference>
<evidence type="ECO:0000313" key="1">
    <source>
        <dbReference type="EMBL" id="KAK5868305.1"/>
    </source>
</evidence>